<protein>
    <recommendedName>
        <fullName evidence="3">Glycosyl transferase family protein</fullName>
    </recommendedName>
</protein>
<dbReference type="RefSeq" id="WP_027951782.1">
    <property type="nucleotide sequence ID" value="NZ_JADU01000007.1"/>
</dbReference>
<gene>
    <name evidence="1" type="ORF">ACFFK8_12125</name>
</gene>
<dbReference type="EMBL" id="JBHLZF010000002">
    <property type="protein sequence ID" value="MFB9898520.1"/>
    <property type="molecule type" value="Genomic_DNA"/>
</dbReference>
<reference evidence="1 2" key="1">
    <citation type="submission" date="2024-09" db="EMBL/GenBank/DDBJ databases">
        <authorList>
            <person name="Sun Q."/>
            <person name="Mori K."/>
        </authorList>
    </citation>
    <scope>NUCLEOTIDE SEQUENCE [LARGE SCALE GENOMIC DNA]</scope>
    <source>
        <strain evidence="1 2">ATCC 51272</strain>
    </source>
</reference>
<sequence length="275" mass="30773">MSNGSLVFVPSGGLANRMRAMASACELGRRTGVAVRVVWFQDWALRAPYAAIFEPCPELSVREARPLDYLLHDRPRRRNLWLPRPFQQLLFDQRIDEPEVTPLKRQGFDFDAWAAGRRSYMSCYQEFGTFPDAVYTRLFRPARPVAEAVASLAARFSPHTVGFHIRRTDNAESIRQSPLQLFVEAGRREVAAHADTRIFLATDDEPTKRELQRLFGDRLVVQAAPADRDSTEGIRGGLVDMYALAATGHVYGSAGSSFSVMASRLGGCPLTVLRQ</sequence>
<dbReference type="Proteomes" id="UP001589688">
    <property type="component" value="Unassembled WGS sequence"/>
</dbReference>
<accession>A0ABV5ZNN0</accession>
<evidence type="ECO:0000313" key="1">
    <source>
        <dbReference type="EMBL" id="MFB9898520.1"/>
    </source>
</evidence>
<dbReference type="Gene3D" id="3.40.50.11350">
    <property type="match status" value="1"/>
</dbReference>
<keyword evidence="2" id="KW-1185">Reference proteome</keyword>
<name>A0ABV5ZNN0_9BACT</name>
<comment type="caution">
    <text evidence="1">The sequence shown here is derived from an EMBL/GenBank/DDBJ whole genome shotgun (WGS) entry which is preliminary data.</text>
</comment>
<evidence type="ECO:0008006" key="3">
    <source>
        <dbReference type="Google" id="ProtNLM"/>
    </source>
</evidence>
<proteinExistence type="predicted"/>
<evidence type="ECO:0000313" key="2">
    <source>
        <dbReference type="Proteomes" id="UP001589688"/>
    </source>
</evidence>
<organism evidence="1 2">
    <name type="scientific">Hallella seregens ATCC 51272</name>
    <dbReference type="NCBI Taxonomy" id="1336250"/>
    <lineage>
        <taxon>Bacteria</taxon>
        <taxon>Pseudomonadati</taxon>
        <taxon>Bacteroidota</taxon>
        <taxon>Bacteroidia</taxon>
        <taxon>Bacteroidales</taxon>
        <taxon>Prevotellaceae</taxon>
        <taxon>Hallella</taxon>
    </lineage>
</organism>